<evidence type="ECO:0000313" key="3">
    <source>
        <dbReference type="Proteomes" id="UP000692954"/>
    </source>
</evidence>
<keyword evidence="1" id="KW-1133">Transmembrane helix</keyword>
<accession>A0A8S1LR61</accession>
<sequence>MLFIVNLTIKRSGQLSPQVYISILTAIFTALSSFYKFLSIRPTNLLQEDFDTLALKQNANYNLQTKQCLQEEQSQISNYISLFKNPNHELIQIEQSEEERQTLLN</sequence>
<reference evidence="2" key="1">
    <citation type="submission" date="2021-01" db="EMBL/GenBank/DDBJ databases">
        <authorList>
            <consortium name="Genoscope - CEA"/>
            <person name="William W."/>
        </authorList>
    </citation>
    <scope>NUCLEOTIDE SEQUENCE</scope>
</reference>
<gene>
    <name evidence="2" type="ORF">PSON_ATCC_30995.1.T0270036</name>
</gene>
<dbReference type="AlphaFoldDB" id="A0A8S1LR61"/>
<name>A0A8S1LR61_9CILI</name>
<evidence type="ECO:0000313" key="2">
    <source>
        <dbReference type="EMBL" id="CAD8070520.1"/>
    </source>
</evidence>
<proteinExistence type="predicted"/>
<keyword evidence="1" id="KW-0812">Transmembrane</keyword>
<keyword evidence="1" id="KW-0472">Membrane</keyword>
<protein>
    <submittedName>
        <fullName evidence="2">Uncharacterized protein</fullName>
    </submittedName>
</protein>
<feature type="transmembrane region" description="Helical" evidence="1">
    <location>
        <begin position="20"/>
        <end position="38"/>
    </location>
</feature>
<dbReference type="Proteomes" id="UP000692954">
    <property type="component" value="Unassembled WGS sequence"/>
</dbReference>
<evidence type="ECO:0000256" key="1">
    <source>
        <dbReference type="SAM" id="Phobius"/>
    </source>
</evidence>
<keyword evidence="3" id="KW-1185">Reference proteome</keyword>
<organism evidence="2 3">
    <name type="scientific">Paramecium sonneborni</name>
    <dbReference type="NCBI Taxonomy" id="65129"/>
    <lineage>
        <taxon>Eukaryota</taxon>
        <taxon>Sar</taxon>
        <taxon>Alveolata</taxon>
        <taxon>Ciliophora</taxon>
        <taxon>Intramacronucleata</taxon>
        <taxon>Oligohymenophorea</taxon>
        <taxon>Peniculida</taxon>
        <taxon>Parameciidae</taxon>
        <taxon>Paramecium</taxon>
    </lineage>
</organism>
<dbReference type="EMBL" id="CAJJDN010000027">
    <property type="protein sequence ID" value="CAD8070520.1"/>
    <property type="molecule type" value="Genomic_DNA"/>
</dbReference>
<dbReference type="OrthoDB" id="292036at2759"/>
<comment type="caution">
    <text evidence="2">The sequence shown here is derived from an EMBL/GenBank/DDBJ whole genome shotgun (WGS) entry which is preliminary data.</text>
</comment>